<reference evidence="1 2" key="1">
    <citation type="journal article" date="2021" name="Front. Genet.">
        <title>Chromosome-Level Genome Assembly Reveals Significant Gene Expansion in the Toll and IMD Signaling Pathways of Dendrolimus kikuchii.</title>
        <authorList>
            <person name="Zhou J."/>
            <person name="Wu P."/>
            <person name="Xiong Z."/>
            <person name="Liu N."/>
            <person name="Zhao N."/>
            <person name="Ji M."/>
            <person name="Qiu Y."/>
            <person name="Yang B."/>
        </authorList>
    </citation>
    <scope>NUCLEOTIDE SEQUENCE [LARGE SCALE GENOMIC DNA]</scope>
    <source>
        <strain evidence="1">Ann1</strain>
    </source>
</reference>
<proteinExistence type="predicted"/>
<keyword evidence="2" id="KW-1185">Reference proteome</keyword>
<organism evidence="1 2">
    <name type="scientific">Dendrolimus kikuchii</name>
    <dbReference type="NCBI Taxonomy" id="765133"/>
    <lineage>
        <taxon>Eukaryota</taxon>
        <taxon>Metazoa</taxon>
        <taxon>Ecdysozoa</taxon>
        <taxon>Arthropoda</taxon>
        <taxon>Hexapoda</taxon>
        <taxon>Insecta</taxon>
        <taxon>Pterygota</taxon>
        <taxon>Neoptera</taxon>
        <taxon>Endopterygota</taxon>
        <taxon>Lepidoptera</taxon>
        <taxon>Glossata</taxon>
        <taxon>Ditrysia</taxon>
        <taxon>Bombycoidea</taxon>
        <taxon>Lasiocampidae</taxon>
        <taxon>Dendrolimus</taxon>
    </lineage>
</organism>
<accession>A0ACC1CLH4</accession>
<dbReference type="Proteomes" id="UP000824533">
    <property type="component" value="Linkage Group LG22"/>
</dbReference>
<sequence>MKLLSLTTCCFILQVRSQFNFQQYNYPNNGYVPLSAKPENIYIADQLARDSTTQNGYTQSQQAIETQLVDQTVPAPSASGSANFNSWYNKLDNSRPNVVSRNGADLNRVQERAVTNENQALLNQNQDVSNTNTQIENNDDLDLSVLIENSGQTSTVAIESQTQVPPHKDDVNGIFNLGPNEGTLTFVKPKIDAIGPSVTDFGINLLKTLGDLRDENVVISPLSISTCLALLQQGARGTTESQISNALRLSPESSRVAYKAIANDIKKRSSTINTLKTSNNVFMTKNFEINVNFSRIAREDFRSTISTVDYSQPIRAAELINKWVALETRDKITHIVSPQHVGPTTQMNLVNVVYFKGLWDTPISETKTTKGEFQLSNGQKKIVSYMHTKRYLRGGIEPASNAMIMIMPFSSDEYSLMWILPPQGSNLNEYIKTLSADELLEFREFPSLRFDIEVPKFTVKTDNNLIPVLKNMGISDMFGPYADLSRVGGNKLYNSPLSVSSVLHSALIGIDEKGGSGAGTTSFAAVALVNSTPLKFKAYYPFLVILWDHASAAPLYMAKIFDPSEHD</sequence>
<protein>
    <submittedName>
        <fullName evidence="1">Uncharacterized protein</fullName>
    </submittedName>
</protein>
<comment type="caution">
    <text evidence="1">The sequence shown here is derived from an EMBL/GenBank/DDBJ whole genome shotgun (WGS) entry which is preliminary data.</text>
</comment>
<evidence type="ECO:0000313" key="2">
    <source>
        <dbReference type="Proteomes" id="UP000824533"/>
    </source>
</evidence>
<name>A0ACC1CLH4_9NEOP</name>
<gene>
    <name evidence="1" type="ORF">K1T71_012257</name>
</gene>
<evidence type="ECO:0000313" key="1">
    <source>
        <dbReference type="EMBL" id="KAJ0172284.1"/>
    </source>
</evidence>
<dbReference type="EMBL" id="CM034408">
    <property type="protein sequence ID" value="KAJ0172284.1"/>
    <property type="molecule type" value="Genomic_DNA"/>
</dbReference>